<dbReference type="GO" id="GO:0016020">
    <property type="term" value="C:membrane"/>
    <property type="evidence" value="ECO:0007669"/>
    <property type="project" value="UniProtKB-SubCell"/>
</dbReference>
<evidence type="ECO:0000256" key="2">
    <source>
        <dbReference type="ARBA" id="ARBA00022692"/>
    </source>
</evidence>
<dbReference type="PANTHER" id="PTHR37422">
    <property type="entry name" value="TEICHURONIC ACID BIOSYNTHESIS PROTEIN TUAE"/>
    <property type="match status" value="1"/>
</dbReference>
<dbReference type="InterPro" id="IPR051533">
    <property type="entry name" value="WaaL-like"/>
</dbReference>
<feature type="transmembrane region" description="Helical" evidence="6">
    <location>
        <begin position="64"/>
        <end position="87"/>
    </location>
</feature>
<feature type="transmembrane region" description="Helical" evidence="6">
    <location>
        <begin position="99"/>
        <end position="117"/>
    </location>
</feature>
<feature type="transmembrane region" description="Helical" evidence="6">
    <location>
        <begin position="355"/>
        <end position="379"/>
    </location>
</feature>
<gene>
    <name evidence="8" type="ORF">PZ740_11415</name>
</gene>
<dbReference type="PANTHER" id="PTHR37422:SF17">
    <property type="entry name" value="O-ANTIGEN LIGASE"/>
    <property type="match status" value="1"/>
</dbReference>
<dbReference type="AlphaFoldDB" id="A0AAP3XS38"/>
<reference evidence="8 9" key="1">
    <citation type="submission" date="2023-03" db="EMBL/GenBank/DDBJ databases">
        <title>YIM 152171 draft genome.</title>
        <authorList>
            <person name="Yang Z."/>
        </authorList>
    </citation>
    <scope>NUCLEOTIDE SEQUENCE [LARGE SCALE GENOMIC DNA]</scope>
    <source>
        <strain evidence="8 9">YIM 152171</strain>
    </source>
</reference>
<keyword evidence="8" id="KW-0436">Ligase</keyword>
<protein>
    <submittedName>
        <fullName evidence="8">O-antigen ligase family protein</fullName>
    </submittedName>
</protein>
<sequence>MSVALPAHGPGPIGSRTRRRRTAIDTDIAAGMRVVRRLTLHLFSFETLFVLFLFAGRFKADPRFAWVPLDITLLFFLASLAVGVTVVWRERIYLPGLRLVMLFTAFVLWACLTYAWTPGPLYGFAKLQMLLSLSIWSLMGAALVIANRRIRVVRFLVLLTVFAILIAMDWLSFYGIGHFTELGFIKSGGYLGAGVVFGAGAIVAFTVLIYAPPLTLRWIAAGLVFALLAFTLFIIGGRSPIIALVVAMLLPMAVHVRFTRRGPMMHRSQVLVLLVILAAAGGIAWTVASGELTWTLMRFGFLFSRGAEDSSTAPRIAYFAFALDGWAKAPLFGHGLGSFGIMFLGFDFRTYPHNIFLEAMFENGTVGFLLLAACFVMAMRRLGIDRLRREPVLLCSLMLLVSSLLFAVMSGAVAEERFLWTSLGLLLVRPFALTASHRPLTPMPARELPSSRTTPMPQGAQAAARRGAQAAAPPAVRPESLSTH</sequence>
<dbReference type="GO" id="GO:0016874">
    <property type="term" value="F:ligase activity"/>
    <property type="evidence" value="ECO:0007669"/>
    <property type="project" value="UniProtKB-KW"/>
</dbReference>
<dbReference type="Proteomes" id="UP001301140">
    <property type="component" value="Unassembled WGS sequence"/>
</dbReference>
<feature type="transmembrane region" description="Helical" evidence="6">
    <location>
        <begin position="270"/>
        <end position="288"/>
    </location>
</feature>
<name>A0AAP3XS38_9PROT</name>
<comment type="subcellular location">
    <subcellularLocation>
        <location evidence="1">Membrane</location>
        <topology evidence="1">Multi-pass membrane protein</topology>
    </subcellularLocation>
</comment>
<feature type="compositionally biased region" description="Low complexity" evidence="5">
    <location>
        <begin position="457"/>
        <end position="474"/>
    </location>
</feature>
<keyword evidence="2 6" id="KW-0812">Transmembrane</keyword>
<dbReference type="EMBL" id="JARGEQ010000102">
    <property type="protein sequence ID" value="MDF1586986.1"/>
    <property type="molecule type" value="Genomic_DNA"/>
</dbReference>
<evidence type="ECO:0000256" key="3">
    <source>
        <dbReference type="ARBA" id="ARBA00022989"/>
    </source>
</evidence>
<accession>A0AAP3XS38</accession>
<keyword evidence="3 6" id="KW-1133">Transmembrane helix</keyword>
<feature type="transmembrane region" description="Helical" evidence="6">
    <location>
        <begin position="188"/>
        <end position="211"/>
    </location>
</feature>
<feature type="transmembrane region" description="Helical" evidence="6">
    <location>
        <begin position="218"/>
        <end position="235"/>
    </location>
</feature>
<proteinExistence type="predicted"/>
<feature type="domain" description="O-antigen ligase-related" evidence="7">
    <location>
        <begin position="223"/>
        <end position="371"/>
    </location>
</feature>
<evidence type="ECO:0000256" key="4">
    <source>
        <dbReference type="ARBA" id="ARBA00023136"/>
    </source>
</evidence>
<organism evidence="8 9">
    <name type="scientific">Marinimicrococcus flavescens</name>
    <dbReference type="NCBI Taxonomy" id="3031815"/>
    <lineage>
        <taxon>Bacteria</taxon>
        <taxon>Pseudomonadati</taxon>
        <taxon>Pseudomonadota</taxon>
        <taxon>Alphaproteobacteria</taxon>
        <taxon>Geminicoccales</taxon>
        <taxon>Geminicoccaceae</taxon>
        <taxon>Marinimicrococcus</taxon>
    </lineage>
</organism>
<feature type="transmembrane region" description="Helical" evidence="6">
    <location>
        <begin position="391"/>
        <end position="412"/>
    </location>
</feature>
<evidence type="ECO:0000256" key="5">
    <source>
        <dbReference type="SAM" id="MobiDB-lite"/>
    </source>
</evidence>
<dbReference type="InterPro" id="IPR007016">
    <property type="entry name" value="O-antigen_ligase-rel_domated"/>
</dbReference>
<evidence type="ECO:0000259" key="7">
    <source>
        <dbReference type="Pfam" id="PF04932"/>
    </source>
</evidence>
<feature type="transmembrane region" description="Helical" evidence="6">
    <location>
        <begin position="241"/>
        <end position="258"/>
    </location>
</feature>
<feature type="transmembrane region" description="Helical" evidence="6">
    <location>
        <begin position="153"/>
        <end position="176"/>
    </location>
</feature>
<dbReference type="RefSeq" id="WP_327789407.1">
    <property type="nucleotide sequence ID" value="NZ_JARGEQ010000102.1"/>
</dbReference>
<evidence type="ECO:0000256" key="1">
    <source>
        <dbReference type="ARBA" id="ARBA00004141"/>
    </source>
</evidence>
<dbReference type="Pfam" id="PF04932">
    <property type="entry name" value="Wzy_C"/>
    <property type="match status" value="1"/>
</dbReference>
<feature type="transmembrane region" description="Helical" evidence="6">
    <location>
        <begin position="129"/>
        <end position="146"/>
    </location>
</feature>
<keyword evidence="9" id="KW-1185">Reference proteome</keyword>
<keyword evidence="4 6" id="KW-0472">Membrane</keyword>
<evidence type="ECO:0000313" key="8">
    <source>
        <dbReference type="EMBL" id="MDF1586986.1"/>
    </source>
</evidence>
<feature type="region of interest" description="Disordered" evidence="5">
    <location>
        <begin position="442"/>
        <end position="484"/>
    </location>
</feature>
<evidence type="ECO:0000256" key="6">
    <source>
        <dbReference type="SAM" id="Phobius"/>
    </source>
</evidence>
<comment type="caution">
    <text evidence="8">The sequence shown here is derived from an EMBL/GenBank/DDBJ whole genome shotgun (WGS) entry which is preliminary data.</text>
</comment>
<feature type="transmembrane region" description="Helical" evidence="6">
    <location>
        <begin position="38"/>
        <end position="58"/>
    </location>
</feature>
<evidence type="ECO:0000313" key="9">
    <source>
        <dbReference type="Proteomes" id="UP001301140"/>
    </source>
</evidence>